<dbReference type="RefSeq" id="XP_002140672.1">
    <property type="nucleotide sequence ID" value="XM_002140636.1"/>
</dbReference>
<proteinExistence type="inferred from homology"/>
<dbReference type="InterPro" id="IPR045089">
    <property type="entry name" value="PGGT1B-like"/>
</dbReference>
<comment type="subunit">
    <text evidence="2">Heterodimer of an alpha and a beta subunit.</text>
</comment>
<evidence type="ECO:0000256" key="2">
    <source>
        <dbReference type="ARBA" id="ARBA00011355"/>
    </source>
</evidence>
<reference evidence="11" key="1">
    <citation type="submission" date="2008-06" db="EMBL/GenBank/DDBJ databases">
        <authorList>
            <person name="Lorenzi H."/>
            <person name="Inman J."/>
            <person name="Miller J."/>
            <person name="Schobel S."/>
            <person name="Amedeo P."/>
            <person name="Caler E.V."/>
            <person name="da Silva J."/>
        </authorList>
    </citation>
    <scope>NUCLEOTIDE SEQUENCE [LARGE SCALE GENOMIC DNA]</scope>
    <source>
        <strain evidence="11">RN66</strain>
    </source>
</reference>
<dbReference type="FunFam" id="1.50.10.20:FF:000012">
    <property type="entry name" value="Geranylgeranyl transferase type-2 subunit beta"/>
    <property type="match status" value="1"/>
</dbReference>
<evidence type="ECO:0000256" key="3">
    <source>
        <dbReference type="ARBA" id="ARBA00022602"/>
    </source>
</evidence>
<keyword evidence="7 9" id="KW-0862">Zinc</keyword>
<keyword evidence="4 9" id="KW-0808">Transferase</keyword>
<dbReference type="GO" id="GO:0005968">
    <property type="term" value="C:Rab-protein geranylgeranyltransferase complex"/>
    <property type="evidence" value="ECO:0007669"/>
    <property type="project" value="UniProtKB-UniRule"/>
</dbReference>
<comment type="catalytic activity">
    <reaction evidence="8 9">
        <text>geranylgeranyl diphosphate + L-cysteinyl-[protein] = S-geranylgeranyl-L-cysteinyl-[protein] + diphosphate</text>
        <dbReference type="Rhea" id="RHEA:21240"/>
        <dbReference type="Rhea" id="RHEA-COMP:10131"/>
        <dbReference type="Rhea" id="RHEA-COMP:11537"/>
        <dbReference type="ChEBI" id="CHEBI:29950"/>
        <dbReference type="ChEBI" id="CHEBI:33019"/>
        <dbReference type="ChEBI" id="CHEBI:57533"/>
        <dbReference type="ChEBI" id="CHEBI:86021"/>
        <dbReference type="EC" id="2.5.1.60"/>
    </reaction>
</comment>
<dbReference type="eggNOG" id="KOG0366">
    <property type="taxonomic scope" value="Eukaryota"/>
</dbReference>
<dbReference type="InterPro" id="IPR001330">
    <property type="entry name" value="Prenyltrans"/>
</dbReference>
<dbReference type="VEuPathDB" id="CryptoDB:CMU_008140"/>
<dbReference type="CDD" id="cd02894">
    <property type="entry name" value="GGTase-II"/>
    <property type="match status" value="1"/>
</dbReference>
<dbReference type="GO" id="GO:0004663">
    <property type="term" value="F:Rab geranylgeranyltransferase activity"/>
    <property type="evidence" value="ECO:0007669"/>
    <property type="project" value="UniProtKB-UniRule"/>
</dbReference>
<dbReference type="InterPro" id="IPR008930">
    <property type="entry name" value="Terpenoid_cyclase/PrenylTrfase"/>
</dbReference>
<dbReference type="PANTHER" id="PTHR11774">
    <property type="entry name" value="GERANYLGERANYL TRANSFERASE TYPE BETA SUBUNIT"/>
    <property type="match status" value="1"/>
</dbReference>
<evidence type="ECO:0000256" key="9">
    <source>
        <dbReference type="RuleBase" id="RU365076"/>
    </source>
</evidence>
<dbReference type="Gene3D" id="1.50.10.20">
    <property type="match status" value="1"/>
</dbReference>
<comment type="similarity">
    <text evidence="1 9">Belongs to the protein prenyltransferase subunit beta family.</text>
</comment>
<dbReference type="Pfam" id="PF00432">
    <property type="entry name" value="Prenyltrans"/>
    <property type="match status" value="1"/>
</dbReference>
<dbReference type="OMA" id="VKRCQCP"/>
<accession>B6ADN2</accession>
<dbReference type="GeneID" id="6995778"/>
<dbReference type="STRING" id="441375.B6ADN2"/>
<evidence type="ECO:0000256" key="4">
    <source>
        <dbReference type="ARBA" id="ARBA00022679"/>
    </source>
</evidence>
<name>B6ADN2_CRYMR</name>
<comment type="function">
    <text evidence="9">Catalyzes the transfer of a geranylgeranyl moiety from geranylgeranyl diphosphate to both cysteines of proteins with the C-terminal sequence -XXCC, -XCXC and -CCXX.</text>
</comment>
<keyword evidence="12" id="KW-1185">Reference proteome</keyword>
<dbReference type="PANTHER" id="PTHR11774:SF11">
    <property type="entry name" value="GERANYLGERANYL TRANSFERASE TYPE-2 SUBUNIT BETA"/>
    <property type="match status" value="1"/>
</dbReference>
<evidence type="ECO:0000313" key="11">
    <source>
        <dbReference type="EMBL" id="EEA06323.1"/>
    </source>
</evidence>
<evidence type="ECO:0000256" key="6">
    <source>
        <dbReference type="ARBA" id="ARBA00022737"/>
    </source>
</evidence>
<evidence type="ECO:0000259" key="10">
    <source>
        <dbReference type="Pfam" id="PF00432"/>
    </source>
</evidence>
<dbReference type="SUPFAM" id="SSF48239">
    <property type="entry name" value="Terpenoid cyclases/Protein prenyltransferases"/>
    <property type="match status" value="1"/>
</dbReference>
<feature type="domain" description="Prenyltransferase alpha-alpha toroid" evidence="10">
    <location>
        <begin position="6"/>
        <end position="316"/>
    </location>
</feature>
<evidence type="ECO:0000256" key="7">
    <source>
        <dbReference type="ARBA" id="ARBA00022833"/>
    </source>
</evidence>
<sequence>MLNLIVNKHFHFLWKLQGEKGTIEEFMSEPQKMGAIYWGLGSMEIISKTLDEDDLDAFCKQKRGVLEFIMSCQVEIGNYNGMIGFSPNIGYEPTIVSTHYAILCLCILGETHLIDSESVSTWIASLQNADGSFRGDMYGECDTRFSYCALSSLTILNKLDKIHLERCLNFLLRCYNLDGAFGSIPCSESHAAYTFCCVASLALLNALHYIDIEKLAFWLCERQLACGGFNGRPEKAPDVCYSWWIYSVLFIIGKTHYINKLALEKYILNAQDIEEGGISDRPGDISDVFHTFFGLSALSIIQKKANLKKIDPIFAIPSVCIQNLNITYLRIESEDEFIEDPLY</sequence>
<keyword evidence="5 9" id="KW-0479">Metal-binding</keyword>
<keyword evidence="3 9" id="KW-0637">Prenyltransferase</keyword>
<organism evidence="11 12">
    <name type="scientific">Cryptosporidium muris (strain RN66)</name>
    <dbReference type="NCBI Taxonomy" id="441375"/>
    <lineage>
        <taxon>Eukaryota</taxon>
        <taxon>Sar</taxon>
        <taxon>Alveolata</taxon>
        <taxon>Apicomplexa</taxon>
        <taxon>Conoidasida</taxon>
        <taxon>Coccidia</taxon>
        <taxon>Eucoccidiorida</taxon>
        <taxon>Eimeriorina</taxon>
        <taxon>Cryptosporidiidae</taxon>
        <taxon>Cryptosporidium</taxon>
    </lineage>
</organism>
<gene>
    <name evidence="11" type="ORF">CMU_008140</name>
</gene>
<evidence type="ECO:0000256" key="8">
    <source>
        <dbReference type="ARBA" id="ARBA00047658"/>
    </source>
</evidence>
<comment type="cofactor">
    <cofactor evidence="9">
        <name>Zn(2+)</name>
        <dbReference type="ChEBI" id="CHEBI:29105"/>
    </cofactor>
    <text evidence="9">Binds 1 zinc ion per subunit.</text>
</comment>
<dbReference type="EMBL" id="DS989729">
    <property type="protein sequence ID" value="EEA06323.1"/>
    <property type="molecule type" value="Genomic_DNA"/>
</dbReference>
<dbReference type="GO" id="GO:0072657">
    <property type="term" value="P:protein localization to membrane"/>
    <property type="evidence" value="ECO:0007669"/>
    <property type="project" value="UniProtKB-ARBA"/>
</dbReference>
<evidence type="ECO:0000256" key="5">
    <source>
        <dbReference type="ARBA" id="ARBA00022723"/>
    </source>
</evidence>
<protein>
    <recommendedName>
        <fullName evidence="9">Geranylgeranyl transferase type-2 subunit beta</fullName>
        <ecNumber evidence="9">2.5.1.60</ecNumber>
    </recommendedName>
</protein>
<dbReference type="Proteomes" id="UP000001460">
    <property type="component" value="Unassembled WGS sequence"/>
</dbReference>
<dbReference type="InterPro" id="IPR026873">
    <property type="entry name" value="Ptb1"/>
</dbReference>
<keyword evidence="6" id="KW-0677">Repeat</keyword>
<dbReference type="AlphaFoldDB" id="B6ADN2"/>
<evidence type="ECO:0000256" key="1">
    <source>
        <dbReference type="ARBA" id="ARBA00010497"/>
    </source>
</evidence>
<dbReference type="EC" id="2.5.1.60" evidence="9"/>
<dbReference type="GO" id="GO:0046872">
    <property type="term" value="F:metal ion binding"/>
    <property type="evidence" value="ECO:0007669"/>
    <property type="project" value="UniProtKB-KW"/>
</dbReference>
<dbReference type="OrthoDB" id="5428259at2759"/>
<evidence type="ECO:0000313" key="12">
    <source>
        <dbReference type="Proteomes" id="UP000001460"/>
    </source>
</evidence>